<dbReference type="EMBL" id="GGEC01041389">
    <property type="protein sequence ID" value="MBX21873.1"/>
    <property type="molecule type" value="Transcribed_RNA"/>
</dbReference>
<protein>
    <submittedName>
        <fullName evidence="1">Squalene synthase</fullName>
    </submittedName>
</protein>
<accession>A0A2P2LV67</accession>
<name>A0A2P2LV67_RHIMU</name>
<reference evidence="1" key="1">
    <citation type="submission" date="2018-02" db="EMBL/GenBank/DDBJ databases">
        <title>Rhizophora mucronata_Transcriptome.</title>
        <authorList>
            <person name="Meera S.P."/>
            <person name="Sreeshan A."/>
            <person name="Augustine A."/>
        </authorList>
    </citation>
    <scope>NUCLEOTIDE SEQUENCE</scope>
    <source>
        <tissue evidence="1">Leaf</tissue>
    </source>
</reference>
<evidence type="ECO:0000313" key="1">
    <source>
        <dbReference type="EMBL" id="MBX21861.1"/>
    </source>
</evidence>
<dbReference type="AlphaFoldDB" id="A0A2P2LV67"/>
<dbReference type="EMBL" id="GGEC01041377">
    <property type="protein sequence ID" value="MBX21861.1"/>
    <property type="molecule type" value="Transcribed_RNA"/>
</dbReference>
<sequence length="78" mass="9274">MLLLLYFSDRFSVVLHAPLNFSSCRWKQLMTMMNIATTSQGSLDLAYPNFSMHPSWKIWHQMTSPIPWVCFFRYCYDA</sequence>
<organism evidence="1">
    <name type="scientific">Rhizophora mucronata</name>
    <name type="common">Asiatic mangrove</name>
    <dbReference type="NCBI Taxonomy" id="61149"/>
    <lineage>
        <taxon>Eukaryota</taxon>
        <taxon>Viridiplantae</taxon>
        <taxon>Streptophyta</taxon>
        <taxon>Embryophyta</taxon>
        <taxon>Tracheophyta</taxon>
        <taxon>Spermatophyta</taxon>
        <taxon>Magnoliopsida</taxon>
        <taxon>eudicotyledons</taxon>
        <taxon>Gunneridae</taxon>
        <taxon>Pentapetalae</taxon>
        <taxon>rosids</taxon>
        <taxon>fabids</taxon>
        <taxon>Malpighiales</taxon>
        <taxon>Rhizophoraceae</taxon>
        <taxon>Rhizophora</taxon>
    </lineage>
</organism>
<proteinExistence type="predicted"/>